<evidence type="ECO:0000313" key="1">
    <source>
        <dbReference type="EMBL" id="MDC8830460.1"/>
    </source>
</evidence>
<dbReference type="Proteomes" id="UP001218788">
    <property type="component" value="Unassembled WGS sequence"/>
</dbReference>
<dbReference type="InterPro" id="IPR020023">
    <property type="entry name" value="PseG"/>
</dbReference>
<dbReference type="Gene3D" id="3.40.50.2000">
    <property type="entry name" value="Glycogen Phosphorylase B"/>
    <property type="match status" value="1"/>
</dbReference>
<dbReference type="RefSeq" id="WP_273639324.1">
    <property type="nucleotide sequence ID" value="NZ_JAQQXP010000001.1"/>
</dbReference>
<reference evidence="1 2" key="1">
    <citation type="submission" date="2022-10" db="EMBL/GenBank/DDBJ databases">
        <title>Alteromonas sp. chi3 Genome sequencing.</title>
        <authorList>
            <person name="Park S."/>
        </authorList>
    </citation>
    <scope>NUCLEOTIDE SEQUENCE [LARGE SCALE GENOMIC DNA]</scope>
    <source>
        <strain evidence="2">chi3</strain>
    </source>
</reference>
<proteinExistence type="predicted"/>
<keyword evidence="2" id="KW-1185">Reference proteome</keyword>
<accession>A0ABT5L0B6</accession>
<evidence type="ECO:0000313" key="2">
    <source>
        <dbReference type="Proteomes" id="UP001218788"/>
    </source>
</evidence>
<name>A0ABT5L0B6_9ALTE</name>
<dbReference type="GO" id="GO:0016787">
    <property type="term" value="F:hydrolase activity"/>
    <property type="evidence" value="ECO:0007669"/>
    <property type="project" value="UniProtKB-KW"/>
</dbReference>
<dbReference type="EMBL" id="JAQQXP010000001">
    <property type="protein sequence ID" value="MDC8830460.1"/>
    <property type="molecule type" value="Genomic_DNA"/>
</dbReference>
<comment type="caution">
    <text evidence="1">The sequence shown here is derived from an EMBL/GenBank/DDBJ whole genome shotgun (WGS) entry which is preliminary data.</text>
</comment>
<dbReference type="EC" id="3.6.1.57" evidence="1"/>
<gene>
    <name evidence="1" type="primary">pseG</name>
    <name evidence="1" type="ORF">OIK42_06735</name>
</gene>
<dbReference type="SUPFAM" id="SSF53756">
    <property type="entry name" value="UDP-Glycosyltransferase/glycogen phosphorylase"/>
    <property type="match status" value="1"/>
</dbReference>
<dbReference type="NCBIfam" id="TIGR03590">
    <property type="entry name" value="PseG"/>
    <property type="match status" value="1"/>
</dbReference>
<keyword evidence="1" id="KW-0378">Hydrolase</keyword>
<organism evidence="1 2">
    <name type="scientific">Alteromonas gilva</name>
    <dbReference type="NCBI Taxonomy" id="2987522"/>
    <lineage>
        <taxon>Bacteria</taxon>
        <taxon>Pseudomonadati</taxon>
        <taxon>Pseudomonadota</taxon>
        <taxon>Gammaproteobacteria</taxon>
        <taxon>Alteromonadales</taxon>
        <taxon>Alteromonadaceae</taxon>
        <taxon>Alteromonas/Salinimonas group</taxon>
        <taxon>Alteromonas</taxon>
    </lineage>
</organism>
<protein>
    <submittedName>
        <fullName evidence="1">UDP-2,4-diacetamido-2,4, 6-trideoxy-beta-L-altropyranose hydrolase</fullName>
        <ecNumber evidence="1">3.6.1.57</ecNumber>
    </submittedName>
</protein>
<sequence length="348" mass="37510">MSKLVFCVEASASAGMGHLMRCLALAQAAQTRGLDSVWLVPEPVLPVCRQRHDWVGRAEQAASTEAGLAAQVEAICQQEHVLATVLDGYHFSADLAQQLQRLEPPLLVLDDIQGATIDSADIIVNPAGESLHRDYSRRNSTATLCLGAPYRLLRSEFAVTLPLELSQRRSLTVSLGGSDPKHYTLPLLDALAATLPDVPLRVVTGPGFAHRDALDDFISDSPAIIQHVHNCQDMADVWVNARLAVAAAGGTQFELAACHTPAVLLVVADNQLVATEQASEQGWCETWDARESLDAPALSEKIKALWDDAQTLESMHQGAANYAFTEGADNVLDMLAEHLQNLQQATGE</sequence>
<dbReference type="Gene3D" id="3.40.50.11190">
    <property type="match status" value="1"/>
</dbReference>